<feature type="signal peptide" evidence="1">
    <location>
        <begin position="1"/>
        <end position="29"/>
    </location>
</feature>
<dbReference type="SUPFAM" id="SSF52266">
    <property type="entry name" value="SGNH hydrolase"/>
    <property type="match status" value="1"/>
</dbReference>
<organism evidence="2 3">
    <name type="scientific">Nocardioides marmoribigeumensis</name>
    <dbReference type="NCBI Taxonomy" id="433649"/>
    <lineage>
        <taxon>Bacteria</taxon>
        <taxon>Bacillati</taxon>
        <taxon>Actinomycetota</taxon>
        <taxon>Actinomycetes</taxon>
        <taxon>Propionibacteriales</taxon>
        <taxon>Nocardioidaceae</taxon>
        <taxon>Nocardioides</taxon>
    </lineage>
</organism>
<name>A0ABU2BV10_9ACTN</name>
<keyword evidence="3" id="KW-1185">Reference proteome</keyword>
<feature type="chain" id="PRO_5046667448" description="SGNH hydrolase-type esterase domain-containing protein" evidence="1">
    <location>
        <begin position="30"/>
        <end position="207"/>
    </location>
</feature>
<evidence type="ECO:0000256" key="1">
    <source>
        <dbReference type="SAM" id="SignalP"/>
    </source>
</evidence>
<protein>
    <recommendedName>
        <fullName evidence="4">SGNH hydrolase-type esterase domain-containing protein</fullName>
    </recommendedName>
</protein>
<dbReference type="Gene3D" id="3.40.50.1110">
    <property type="entry name" value="SGNH hydrolase"/>
    <property type="match status" value="1"/>
</dbReference>
<keyword evidence="1" id="KW-0732">Signal</keyword>
<evidence type="ECO:0000313" key="3">
    <source>
        <dbReference type="Proteomes" id="UP001183648"/>
    </source>
</evidence>
<reference evidence="2 3" key="1">
    <citation type="submission" date="2023-07" db="EMBL/GenBank/DDBJ databases">
        <title>Sequencing the genomes of 1000 actinobacteria strains.</title>
        <authorList>
            <person name="Klenk H.-P."/>
        </authorList>
    </citation>
    <scope>NUCLEOTIDE SEQUENCE [LARGE SCALE GENOMIC DNA]</scope>
    <source>
        <strain evidence="2 3">DSM 19426</strain>
    </source>
</reference>
<dbReference type="EMBL" id="JAVDYG010000001">
    <property type="protein sequence ID" value="MDR7362091.1"/>
    <property type="molecule type" value="Genomic_DNA"/>
</dbReference>
<dbReference type="RefSeq" id="WP_310301093.1">
    <property type="nucleotide sequence ID" value="NZ_BAAAPS010000008.1"/>
</dbReference>
<evidence type="ECO:0008006" key="4">
    <source>
        <dbReference type="Google" id="ProtNLM"/>
    </source>
</evidence>
<accession>A0ABU2BV10</accession>
<dbReference type="InterPro" id="IPR036514">
    <property type="entry name" value="SGNH_hydro_sf"/>
</dbReference>
<dbReference type="Proteomes" id="UP001183648">
    <property type="component" value="Unassembled WGS sequence"/>
</dbReference>
<proteinExistence type="predicted"/>
<sequence>MHRHPASTALAAVALVLAAATSTVPHATAARTTSVPVLVIGDSITYYAAPALHERRPRWIVDADRAREVGTLPWRISVDLVRYGVPRHVVIALGTNESAGWRRADYSAALSMLPRSSEVFFVTTYRDPAVFGQWRADIQERYSSWMRAIARDRADVRLINWRRDVLADPSLLVDGVHASHPAGIQRWVDLVEATVAHDCPCKGTPLL</sequence>
<comment type="caution">
    <text evidence="2">The sequence shown here is derived from an EMBL/GenBank/DDBJ whole genome shotgun (WGS) entry which is preliminary data.</text>
</comment>
<gene>
    <name evidence="2" type="ORF">J2S63_001644</name>
</gene>
<evidence type="ECO:0000313" key="2">
    <source>
        <dbReference type="EMBL" id="MDR7362091.1"/>
    </source>
</evidence>